<name>A0AAV9XJA3_9PEZI</name>
<feature type="region of interest" description="Disordered" evidence="1">
    <location>
        <begin position="41"/>
        <end position="142"/>
    </location>
</feature>
<dbReference type="PANTHER" id="PTHR28219">
    <property type="entry name" value="UPF0642 PROTEIN YBL028C"/>
    <property type="match status" value="1"/>
</dbReference>
<dbReference type="Pfam" id="PF10338">
    <property type="entry name" value="YBL028C_N"/>
    <property type="match status" value="1"/>
</dbReference>
<feature type="compositionally biased region" description="Basic residues" evidence="1">
    <location>
        <begin position="108"/>
        <end position="120"/>
    </location>
</feature>
<protein>
    <recommendedName>
        <fullName evidence="2">DUF2423 domain-containing protein</fullName>
    </recommendedName>
</protein>
<dbReference type="PANTHER" id="PTHR28219:SF1">
    <property type="entry name" value="UPF0642 PROTEIN YBL028C"/>
    <property type="match status" value="1"/>
</dbReference>
<evidence type="ECO:0000256" key="1">
    <source>
        <dbReference type="SAM" id="MobiDB-lite"/>
    </source>
</evidence>
<feature type="region of interest" description="Disordered" evidence="1">
    <location>
        <begin position="1"/>
        <end position="20"/>
    </location>
</feature>
<keyword evidence="4" id="KW-1185">Reference proteome</keyword>
<evidence type="ECO:0000313" key="4">
    <source>
        <dbReference type="Proteomes" id="UP001365542"/>
    </source>
</evidence>
<evidence type="ECO:0000259" key="2">
    <source>
        <dbReference type="Pfam" id="PF10338"/>
    </source>
</evidence>
<dbReference type="AlphaFoldDB" id="A0AAV9XJA3"/>
<gene>
    <name evidence="3" type="ORF">TWF694_007454</name>
</gene>
<dbReference type="Proteomes" id="UP001365542">
    <property type="component" value="Unassembled WGS sequence"/>
</dbReference>
<comment type="caution">
    <text evidence="3">The sequence shown here is derived from an EMBL/GenBank/DDBJ whole genome shotgun (WGS) entry which is preliminary data.</text>
</comment>
<reference evidence="3 4" key="1">
    <citation type="submission" date="2019-10" db="EMBL/GenBank/DDBJ databases">
        <authorList>
            <person name="Palmer J.M."/>
        </authorList>
    </citation>
    <scope>NUCLEOTIDE SEQUENCE [LARGE SCALE GENOMIC DNA]</scope>
    <source>
        <strain evidence="3 4">TWF694</strain>
    </source>
</reference>
<organism evidence="3 4">
    <name type="scientific">Orbilia ellipsospora</name>
    <dbReference type="NCBI Taxonomy" id="2528407"/>
    <lineage>
        <taxon>Eukaryota</taxon>
        <taxon>Fungi</taxon>
        <taxon>Dikarya</taxon>
        <taxon>Ascomycota</taxon>
        <taxon>Pezizomycotina</taxon>
        <taxon>Orbiliomycetes</taxon>
        <taxon>Orbiliales</taxon>
        <taxon>Orbiliaceae</taxon>
        <taxon>Orbilia</taxon>
    </lineage>
</organism>
<feature type="compositionally biased region" description="Basic residues" evidence="1">
    <location>
        <begin position="8"/>
        <end position="17"/>
    </location>
</feature>
<feature type="compositionally biased region" description="Polar residues" evidence="1">
    <location>
        <begin position="41"/>
        <end position="52"/>
    </location>
</feature>
<feature type="compositionally biased region" description="Basic and acidic residues" evidence="1">
    <location>
        <begin position="65"/>
        <end position="75"/>
    </location>
</feature>
<sequence>MAKSARASTKKTARSRIRSTVYAPVEQARLERLSARLMASIAQSSTPRTTSADHMDEDDLVDATTRQEQHTEDQAFKAAQQDSNTSTNMDIDESSTSRKASSANSKATSHKVSKNRKAKSKSIVFNTRKTGAKKAKASKGRK</sequence>
<proteinExistence type="predicted"/>
<feature type="domain" description="DUF2423" evidence="2">
    <location>
        <begin position="1"/>
        <end position="43"/>
    </location>
</feature>
<feature type="compositionally biased region" description="Polar residues" evidence="1">
    <location>
        <begin position="80"/>
        <end position="89"/>
    </location>
</feature>
<dbReference type="GO" id="GO:0030687">
    <property type="term" value="C:preribosome, large subunit precursor"/>
    <property type="evidence" value="ECO:0007669"/>
    <property type="project" value="TreeGrafter"/>
</dbReference>
<dbReference type="EMBL" id="JAVHJO010000003">
    <property type="protein sequence ID" value="KAK6541661.1"/>
    <property type="molecule type" value="Genomic_DNA"/>
</dbReference>
<evidence type="ECO:0000313" key="3">
    <source>
        <dbReference type="EMBL" id="KAK6541661.1"/>
    </source>
</evidence>
<accession>A0AAV9XJA3</accession>
<dbReference type="InterPro" id="IPR019434">
    <property type="entry name" value="DUF2423"/>
</dbReference>
<feature type="compositionally biased region" description="Basic residues" evidence="1">
    <location>
        <begin position="130"/>
        <end position="142"/>
    </location>
</feature>
<feature type="compositionally biased region" description="Low complexity" evidence="1">
    <location>
        <begin position="97"/>
        <end position="107"/>
    </location>
</feature>